<keyword evidence="7" id="KW-0520">NAD</keyword>
<protein>
    <recommendedName>
        <fullName evidence="3">alcohol dehydrogenase</fullName>
        <ecNumber evidence="3">1.1.1.1</ecNumber>
    </recommendedName>
</protein>
<comment type="caution">
    <text evidence="11">The sequence shown here is derived from an EMBL/GenBank/DDBJ whole genome shotgun (WGS) entry which is preliminary data.</text>
</comment>
<dbReference type="GO" id="GO:0005737">
    <property type="term" value="C:cytoplasm"/>
    <property type="evidence" value="ECO:0007669"/>
    <property type="project" value="TreeGrafter"/>
</dbReference>
<feature type="compositionally biased region" description="Basic and acidic residues" evidence="9">
    <location>
        <begin position="37"/>
        <end position="53"/>
    </location>
</feature>
<evidence type="ECO:0000256" key="9">
    <source>
        <dbReference type="SAM" id="MobiDB-lite"/>
    </source>
</evidence>
<keyword evidence="12" id="KW-1185">Reference proteome</keyword>
<sequence>MANEKQDTKLQSVVLPSREKSGSHQAPKTQRAAVATEHGKGVELRDSEPVKEPGDDEVLVHVVRTGLCHTDLHALSGDWEVKSKMPLIAGHEGAGYVVKTGSNVKNLRAGDRVGIKWIHDTCGQCEFCLSGRETVCPNQERTGFSCDGTFQEYAVAKATHVVPIPEEVGYDQAASMMCAGVTVYKGLKETEVKPGQWVVISGAGGGLGHLAVQFAKAMGMRVIGIDSGTKKDFCSSLGVDIFYDFEETKDLIQEIIFATTGGAHGALLAVAIPEPYQQALGYLRSWGTLVTLGLPKKGSIIPVDIFHTVMRRLTVRGSIVGTRTDAIEALGFAAQGSVKVHLTLEPMSKLKEVLEKMEKGEVEGRIVLDTSK</sequence>
<dbReference type="Gene3D" id="3.90.180.10">
    <property type="entry name" value="Medium-chain alcohol dehydrogenases, catalytic domain"/>
    <property type="match status" value="1"/>
</dbReference>
<evidence type="ECO:0000256" key="8">
    <source>
        <dbReference type="RuleBase" id="RU361277"/>
    </source>
</evidence>
<dbReference type="InterPro" id="IPR020843">
    <property type="entry name" value="ER"/>
</dbReference>
<keyword evidence="4 8" id="KW-0479">Metal-binding</keyword>
<accession>A0A507DWQ4</accession>
<dbReference type="FunFam" id="3.40.50.720:FF:000039">
    <property type="entry name" value="Alcohol dehydrogenase AdhP"/>
    <property type="match status" value="1"/>
</dbReference>
<dbReference type="AlphaFoldDB" id="A0A507DWQ4"/>
<evidence type="ECO:0000259" key="10">
    <source>
        <dbReference type="SMART" id="SM00829"/>
    </source>
</evidence>
<dbReference type="Pfam" id="PF08240">
    <property type="entry name" value="ADH_N"/>
    <property type="match status" value="1"/>
</dbReference>
<dbReference type="CDD" id="cd08297">
    <property type="entry name" value="CAD3"/>
    <property type="match status" value="1"/>
</dbReference>
<evidence type="ECO:0000313" key="11">
    <source>
        <dbReference type="EMBL" id="TPX55607.1"/>
    </source>
</evidence>
<dbReference type="PROSITE" id="PS00059">
    <property type="entry name" value="ADH_ZINC"/>
    <property type="match status" value="1"/>
</dbReference>
<dbReference type="GO" id="GO:0004022">
    <property type="term" value="F:alcohol dehydrogenase (NAD+) activity"/>
    <property type="evidence" value="ECO:0007669"/>
    <property type="project" value="UniProtKB-EC"/>
</dbReference>
<name>A0A507DWQ4_9FUNG</name>
<proteinExistence type="inferred from homology"/>
<dbReference type="Proteomes" id="UP000318582">
    <property type="component" value="Unassembled WGS sequence"/>
</dbReference>
<evidence type="ECO:0000256" key="2">
    <source>
        <dbReference type="ARBA" id="ARBA00008072"/>
    </source>
</evidence>
<dbReference type="InterPro" id="IPR013154">
    <property type="entry name" value="ADH-like_N"/>
</dbReference>
<dbReference type="InterPro" id="IPR013149">
    <property type="entry name" value="ADH-like_C"/>
</dbReference>
<dbReference type="Pfam" id="PF00107">
    <property type="entry name" value="ADH_zinc_N"/>
    <property type="match status" value="1"/>
</dbReference>
<comment type="similarity">
    <text evidence="2 8">Belongs to the zinc-containing alcohol dehydrogenase family.</text>
</comment>
<evidence type="ECO:0000256" key="5">
    <source>
        <dbReference type="ARBA" id="ARBA00022833"/>
    </source>
</evidence>
<dbReference type="EC" id="1.1.1.1" evidence="3"/>
<evidence type="ECO:0000256" key="4">
    <source>
        <dbReference type="ARBA" id="ARBA00022723"/>
    </source>
</evidence>
<dbReference type="SMART" id="SM00829">
    <property type="entry name" value="PKS_ER"/>
    <property type="match status" value="1"/>
</dbReference>
<dbReference type="SUPFAM" id="SSF50129">
    <property type="entry name" value="GroES-like"/>
    <property type="match status" value="1"/>
</dbReference>
<dbReference type="EMBL" id="QEAQ01000102">
    <property type="protein sequence ID" value="TPX55607.1"/>
    <property type="molecule type" value="Genomic_DNA"/>
</dbReference>
<dbReference type="Gene3D" id="3.40.50.720">
    <property type="entry name" value="NAD(P)-binding Rossmann-like Domain"/>
    <property type="match status" value="1"/>
</dbReference>
<dbReference type="PANTHER" id="PTHR42940:SF3">
    <property type="entry name" value="ALCOHOL DEHYDROGENASE 1-RELATED"/>
    <property type="match status" value="1"/>
</dbReference>
<dbReference type="InterPro" id="IPR011032">
    <property type="entry name" value="GroES-like_sf"/>
</dbReference>
<dbReference type="GO" id="GO:0008270">
    <property type="term" value="F:zinc ion binding"/>
    <property type="evidence" value="ECO:0007669"/>
    <property type="project" value="InterPro"/>
</dbReference>
<dbReference type="STRING" id="109895.A0A507DWQ4"/>
<evidence type="ECO:0000313" key="12">
    <source>
        <dbReference type="Proteomes" id="UP000318582"/>
    </source>
</evidence>
<dbReference type="SUPFAM" id="SSF51735">
    <property type="entry name" value="NAD(P)-binding Rossmann-fold domains"/>
    <property type="match status" value="1"/>
</dbReference>
<reference evidence="11 12" key="1">
    <citation type="journal article" date="2019" name="Sci. Rep.">
        <title>Comparative genomics of chytrid fungi reveal insights into the obligate biotrophic and pathogenic lifestyle of Synchytrium endobioticum.</title>
        <authorList>
            <person name="van de Vossenberg B.T.L.H."/>
            <person name="Warris S."/>
            <person name="Nguyen H.D.T."/>
            <person name="van Gent-Pelzer M.P.E."/>
            <person name="Joly D.L."/>
            <person name="van de Geest H.C."/>
            <person name="Bonants P.J.M."/>
            <person name="Smith D.S."/>
            <person name="Levesque C.A."/>
            <person name="van der Lee T.A.J."/>
        </authorList>
    </citation>
    <scope>NUCLEOTIDE SEQUENCE [LARGE SCALE GENOMIC DNA]</scope>
    <source>
        <strain evidence="11 12">CBS 809.83</strain>
    </source>
</reference>
<dbReference type="InterPro" id="IPR002328">
    <property type="entry name" value="ADH_Zn_CS"/>
</dbReference>
<dbReference type="InterPro" id="IPR036291">
    <property type="entry name" value="NAD(P)-bd_dom_sf"/>
</dbReference>
<feature type="domain" description="Enoyl reductase (ER)" evidence="10">
    <location>
        <begin position="41"/>
        <end position="368"/>
    </location>
</feature>
<dbReference type="PANTHER" id="PTHR42940">
    <property type="entry name" value="ALCOHOL DEHYDROGENASE 1-RELATED"/>
    <property type="match status" value="1"/>
</dbReference>
<comment type="cofactor">
    <cofactor evidence="1 8">
        <name>Zn(2+)</name>
        <dbReference type="ChEBI" id="CHEBI:29105"/>
    </cofactor>
</comment>
<evidence type="ECO:0000256" key="7">
    <source>
        <dbReference type="ARBA" id="ARBA00023027"/>
    </source>
</evidence>
<keyword evidence="5 8" id="KW-0862">Zinc</keyword>
<evidence type="ECO:0000256" key="3">
    <source>
        <dbReference type="ARBA" id="ARBA00013190"/>
    </source>
</evidence>
<evidence type="ECO:0000256" key="6">
    <source>
        <dbReference type="ARBA" id="ARBA00023002"/>
    </source>
</evidence>
<keyword evidence="6" id="KW-0560">Oxidoreductase</keyword>
<gene>
    <name evidence="11" type="ORF">PhCBS80983_g05180</name>
</gene>
<evidence type="ECO:0000256" key="1">
    <source>
        <dbReference type="ARBA" id="ARBA00001947"/>
    </source>
</evidence>
<organism evidence="11 12">
    <name type="scientific">Powellomyces hirtus</name>
    <dbReference type="NCBI Taxonomy" id="109895"/>
    <lineage>
        <taxon>Eukaryota</taxon>
        <taxon>Fungi</taxon>
        <taxon>Fungi incertae sedis</taxon>
        <taxon>Chytridiomycota</taxon>
        <taxon>Chytridiomycota incertae sedis</taxon>
        <taxon>Chytridiomycetes</taxon>
        <taxon>Spizellomycetales</taxon>
        <taxon>Powellomycetaceae</taxon>
        <taxon>Powellomyces</taxon>
    </lineage>
</organism>
<feature type="region of interest" description="Disordered" evidence="9">
    <location>
        <begin position="1"/>
        <end position="53"/>
    </location>
</feature>